<evidence type="ECO:0000256" key="1">
    <source>
        <dbReference type="SAM" id="Phobius"/>
    </source>
</evidence>
<dbReference type="CDD" id="cd16428">
    <property type="entry name" value="TcpC_C"/>
    <property type="match status" value="1"/>
</dbReference>
<protein>
    <recommendedName>
        <fullName evidence="4">Conjugal transfer protein</fullName>
    </recommendedName>
</protein>
<dbReference type="InterPro" id="IPR024735">
    <property type="entry name" value="TcpC"/>
</dbReference>
<dbReference type="AlphaFoldDB" id="A0A7W1T4X4"/>
<gene>
    <name evidence="2" type="ORF">HPK16_04345</name>
</gene>
<dbReference type="Pfam" id="PF12642">
    <property type="entry name" value="TpcC"/>
    <property type="match status" value="1"/>
</dbReference>
<name>A0A7W1T4X4_9LIST</name>
<organism evidence="2 3">
    <name type="scientific">Listeria rustica</name>
    <dbReference type="NCBI Taxonomy" id="2713503"/>
    <lineage>
        <taxon>Bacteria</taxon>
        <taxon>Bacillati</taxon>
        <taxon>Bacillota</taxon>
        <taxon>Bacilli</taxon>
        <taxon>Bacillales</taxon>
        <taxon>Listeriaceae</taxon>
        <taxon>Listeria</taxon>
    </lineage>
</organism>
<reference evidence="2 3" key="2">
    <citation type="submission" date="2020-08" db="EMBL/GenBank/DDBJ databases">
        <title>Listeria ohnekaius sp. nov. and Listeria portnoyii sp. nov. isolated from non-agricultural and natural environments.</title>
        <authorList>
            <person name="Weller D."/>
            <person name="Belias A.M."/>
            <person name="Liao J."/>
            <person name="Guo S."/>
            <person name="Orsi R.H."/>
            <person name="Wiedmann M."/>
        </authorList>
    </citation>
    <scope>NUCLEOTIDE SEQUENCE [LARGE SCALE GENOMIC DNA]</scope>
    <source>
        <strain evidence="2 3">FSL W9-0585</strain>
    </source>
</reference>
<reference evidence="2 3" key="1">
    <citation type="submission" date="2020-05" db="EMBL/GenBank/DDBJ databases">
        <authorList>
            <person name="Carlin C.R."/>
        </authorList>
    </citation>
    <scope>NUCLEOTIDE SEQUENCE [LARGE SCALE GENOMIC DNA]</scope>
    <source>
        <strain evidence="2 3">FSL W9-0585</strain>
    </source>
</reference>
<dbReference type="CDD" id="cd16386">
    <property type="entry name" value="TcpC_N"/>
    <property type="match status" value="1"/>
</dbReference>
<keyword evidence="1" id="KW-0472">Membrane</keyword>
<evidence type="ECO:0008006" key="4">
    <source>
        <dbReference type="Google" id="ProtNLM"/>
    </source>
</evidence>
<dbReference type="EMBL" id="JABJVM010000003">
    <property type="protein sequence ID" value="MBA3925567.1"/>
    <property type="molecule type" value="Genomic_DNA"/>
</dbReference>
<evidence type="ECO:0000313" key="2">
    <source>
        <dbReference type="EMBL" id="MBA3925567.1"/>
    </source>
</evidence>
<sequence>MEEKQKVGWWKRLVAGVKTLERPTKQRGKLQRDHSRLLAFWLYLLLFTILGISVLGIFLALNTRSVVNVLDREATQPKVTNDSPKGINVVAGTNFLTPFIRTYMTVVNDSQKLEVREKQLDAYMVQTEGTEQRMSYFSVQDIKGNRSLTAATIYNTQAIRGGTLFQYKVVYVNELPITKVVEKVVPNGKGKTKKVKGTIRATQAVTQEALLNIPVTTNGRGYAIQDAPYLTETYTLQTKIVQKKTEAPTEYDGTEKKAIDAFVIDFFSKYASATKADMAYMMKTPESLAGMLAFDAVTDTYVVKREDGFQVQATVQFRDKTVQIPTSESFTIDIIKKEGQYFVTKLSHERSF</sequence>
<dbReference type="Proteomes" id="UP000548787">
    <property type="component" value="Unassembled WGS sequence"/>
</dbReference>
<accession>A0A7W1T4X4</accession>
<dbReference type="Gene3D" id="3.10.450.540">
    <property type="match status" value="1"/>
</dbReference>
<keyword evidence="1" id="KW-0812">Transmembrane</keyword>
<proteinExistence type="predicted"/>
<dbReference type="RefSeq" id="WP_181675789.1">
    <property type="nucleotide sequence ID" value="NZ_JABJVM010000003.1"/>
</dbReference>
<dbReference type="InterPro" id="IPR035628">
    <property type="entry name" value="TcpC_C"/>
</dbReference>
<comment type="caution">
    <text evidence="2">The sequence shown here is derived from an EMBL/GenBank/DDBJ whole genome shotgun (WGS) entry which is preliminary data.</text>
</comment>
<feature type="transmembrane region" description="Helical" evidence="1">
    <location>
        <begin position="37"/>
        <end position="61"/>
    </location>
</feature>
<keyword evidence="1" id="KW-1133">Transmembrane helix</keyword>
<evidence type="ECO:0000313" key="3">
    <source>
        <dbReference type="Proteomes" id="UP000548787"/>
    </source>
</evidence>
<keyword evidence="3" id="KW-1185">Reference proteome</keyword>